<reference evidence="2 3" key="1">
    <citation type="submission" date="2021-06" db="EMBL/GenBank/DDBJ databases">
        <title>Caerostris extrusa draft genome.</title>
        <authorList>
            <person name="Kono N."/>
            <person name="Arakawa K."/>
        </authorList>
    </citation>
    <scope>NUCLEOTIDE SEQUENCE [LARGE SCALE GENOMIC DNA]</scope>
</reference>
<accession>A0AAV4SCC7</accession>
<evidence type="ECO:0000256" key="1">
    <source>
        <dbReference type="SAM" id="Phobius"/>
    </source>
</evidence>
<dbReference type="AlphaFoldDB" id="A0AAV4SCC7"/>
<dbReference type="Proteomes" id="UP001054945">
    <property type="component" value="Unassembled WGS sequence"/>
</dbReference>
<keyword evidence="3" id="KW-1185">Reference proteome</keyword>
<keyword evidence="1" id="KW-1133">Transmembrane helix</keyword>
<keyword evidence="1" id="KW-0472">Membrane</keyword>
<gene>
    <name evidence="2" type="ORF">CEXT_713821</name>
</gene>
<evidence type="ECO:0000313" key="3">
    <source>
        <dbReference type="Proteomes" id="UP001054945"/>
    </source>
</evidence>
<evidence type="ECO:0000313" key="2">
    <source>
        <dbReference type="EMBL" id="GIY30042.1"/>
    </source>
</evidence>
<dbReference type="EMBL" id="BPLR01009168">
    <property type="protein sequence ID" value="GIY30042.1"/>
    <property type="molecule type" value="Genomic_DNA"/>
</dbReference>
<keyword evidence="1" id="KW-0812">Transmembrane</keyword>
<organism evidence="2 3">
    <name type="scientific">Caerostris extrusa</name>
    <name type="common">Bark spider</name>
    <name type="synonym">Caerostris bankana</name>
    <dbReference type="NCBI Taxonomy" id="172846"/>
    <lineage>
        <taxon>Eukaryota</taxon>
        <taxon>Metazoa</taxon>
        <taxon>Ecdysozoa</taxon>
        <taxon>Arthropoda</taxon>
        <taxon>Chelicerata</taxon>
        <taxon>Arachnida</taxon>
        <taxon>Araneae</taxon>
        <taxon>Araneomorphae</taxon>
        <taxon>Entelegynae</taxon>
        <taxon>Araneoidea</taxon>
        <taxon>Araneidae</taxon>
        <taxon>Caerostris</taxon>
    </lineage>
</organism>
<comment type="caution">
    <text evidence="2">The sequence shown here is derived from an EMBL/GenBank/DDBJ whole genome shotgun (WGS) entry which is preliminary data.</text>
</comment>
<protein>
    <recommendedName>
        <fullName evidence="4">Cytochrome-c oxidase</fullName>
    </recommendedName>
</protein>
<feature type="transmembrane region" description="Helical" evidence="1">
    <location>
        <begin position="74"/>
        <end position="97"/>
    </location>
</feature>
<sequence>MIDSRCKVRSSILSCRDIFRKLVVHRLGSRSTMVGGIQCSKTDIVLIYFIQMADTFDRPKAIPQRNGGSLIKAVPIPSIFCVLTTLVLCAPSTYTAGSWLSITDWFSLFTKTADPHSTWWISLPFFFFFFYLGEDDVGRTIGGQSVGTGAHSVWMLPASIKTNDGINDTHPSGSTIFLMVGAEDSSQENVCIFGGLPSNGSYCFFICYSMVLFIRFNGLK</sequence>
<name>A0AAV4SCC7_CAEEX</name>
<proteinExistence type="predicted"/>
<evidence type="ECO:0008006" key="4">
    <source>
        <dbReference type="Google" id="ProtNLM"/>
    </source>
</evidence>
<feature type="transmembrane region" description="Helical" evidence="1">
    <location>
        <begin position="117"/>
        <end position="133"/>
    </location>
</feature>